<dbReference type="Pfam" id="PF22564">
    <property type="entry name" value="HAAS"/>
    <property type="match status" value="1"/>
</dbReference>
<evidence type="ECO:0000313" key="2">
    <source>
        <dbReference type="EMBL" id="WHI60202.1"/>
    </source>
</evidence>
<keyword evidence="1" id="KW-1133">Transmembrane helix</keyword>
<dbReference type="AlphaFoldDB" id="A0AAX3W5G3"/>
<keyword evidence="1" id="KW-0812">Transmembrane</keyword>
<keyword evidence="1" id="KW-0472">Membrane</keyword>
<feature type="transmembrane region" description="Helical" evidence="1">
    <location>
        <begin position="90"/>
        <end position="119"/>
    </location>
</feature>
<protein>
    <submittedName>
        <fullName evidence="2">DUF1700 domain-containing protein</fullName>
    </submittedName>
</protein>
<gene>
    <name evidence="2" type="ORF">PYH69_00720</name>
</gene>
<evidence type="ECO:0000313" key="3">
    <source>
        <dbReference type="Proteomes" id="UP001223261"/>
    </source>
</evidence>
<dbReference type="EMBL" id="CP118848">
    <property type="protein sequence ID" value="WHI60202.1"/>
    <property type="molecule type" value="Genomic_DNA"/>
</dbReference>
<organism evidence="2 3">
    <name type="scientific">Mammaliicoccus lentus</name>
    <name type="common">Staphylococcus lentus</name>
    <dbReference type="NCBI Taxonomy" id="42858"/>
    <lineage>
        <taxon>Bacteria</taxon>
        <taxon>Bacillati</taxon>
        <taxon>Bacillota</taxon>
        <taxon>Bacilli</taxon>
        <taxon>Bacillales</taxon>
        <taxon>Staphylococcaceae</taxon>
        <taxon>Mammaliicoccus</taxon>
    </lineage>
</organism>
<feature type="transmembrane region" description="Helical" evidence="1">
    <location>
        <begin position="139"/>
        <end position="161"/>
    </location>
</feature>
<sequence length="186" mass="20967">MNKKTYLNTLNKHLKNISDEERADILDEYETHFISGIEDGQTEDMIAKELGHPKEIAKELNATLALDRAETNNKVGNVWQAIISVMGLGILNFFVILIPFVIIISILFSFIVITLSLLITPAMVIVKGLYNGFDAIQSIDVYVVLTSFGLGLMIFTVTYLLTKWSYKLFVKYLRWNISIVKGSAKS</sequence>
<accession>A0AAX3W5G3</accession>
<evidence type="ECO:0000256" key="1">
    <source>
        <dbReference type="SAM" id="Phobius"/>
    </source>
</evidence>
<name>A0AAX3W5G3_MAMLE</name>
<dbReference type="Proteomes" id="UP001223261">
    <property type="component" value="Chromosome"/>
</dbReference>
<dbReference type="RefSeq" id="WP_282862419.1">
    <property type="nucleotide sequence ID" value="NZ_CP118848.1"/>
</dbReference>
<proteinExistence type="predicted"/>
<reference evidence="2" key="1">
    <citation type="journal article" date="2023" name="Antibiotics">
        <title>Prevalence and Molecular Characterization of Methicillin-Resistant Staphylococci (MRS) and Mammaliicocci (MRM) in Dromedary Camels from Algeria: First Detection of SCCmec-mecC Hybrid in Methicillin-Resistant Mammaliicoccus lentus.</title>
        <authorList>
            <person name="Belhout C."/>
            <person name="Boyen F."/>
            <person name="Vereecke N."/>
            <person name="Theuns S."/>
            <person name="Taibi N."/>
            <person name="Stegger M."/>
            <person name="de la Fe-Rodriguez P.Y."/>
            <person name="Bouayad L."/>
            <person name="Elgroud R."/>
            <person name="Butaye P."/>
        </authorList>
    </citation>
    <scope>NUCLEOTIDE SEQUENCE</scope>
    <source>
        <strain evidence="2">7048</strain>
    </source>
</reference>